<feature type="binding site" evidence="5">
    <location>
        <begin position="109"/>
        <end position="112"/>
    </location>
    <ligand>
        <name>(6S)-5,6,7,8-tetrahydrofolate</name>
        <dbReference type="ChEBI" id="CHEBI:57453"/>
    </ligand>
</feature>
<comment type="catalytic activity">
    <reaction evidence="5">
        <text>L-methionyl-tRNA(fMet) + (6R)-10-formyltetrahydrofolate = N-formyl-L-methionyl-tRNA(fMet) + (6S)-5,6,7,8-tetrahydrofolate + H(+)</text>
        <dbReference type="Rhea" id="RHEA:24380"/>
        <dbReference type="Rhea" id="RHEA-COMP:9952"/>
        <dbReference type="Rhea" id="RHEA-COMP:9953"/>
        <dbReference type="ChEBI" id="CHEBI:15378"/>
        <dbReference type="ChEBI" id="CHEBI:57453"/>
        <dbReference type="ChEBI" id="CHEBI:78530"/>
        <dbReference type="ChEBI" id="CHEBI:78844"/>
        <dbReference type="ChEBI" id="CHEBI:195366"/>
        <dbReference type="EC" id="2.1.2.9"/>
    </reaction>
</comment>
<dbReference type="InterPro" id="IPR044135">
    <property type="entry name" value="Met-tRNA-FMT_C"/>
</dbReference>
<dbReference type="AlphaFoldDB" id="A0A4R3KLA2"/>
<dbReference type="GO" id="GO:0004479">
    <property type="term" value="F:methionyl-tRNA formyltransferase activity"/>
    <property type="evidence" value="ECO:0007669"/>
    <property type="project" value="UniProtKB-UniRule"/>
</dbReference>
<dbReference type="GO" id="GO:0005829">
    <property type="term" value="C:cytosol"/>
    <property type="evidence" value="ECO:0007669"/>
    <property type="project" value="TreeGrafter"/>
</dbReference>
<sequence length="318" mass="35701">MRIVFMGTPDFAVPSLQSLVDHGYNVVGVVTQPDRPKGRKQILTPSPVKELAIKLGLEVFQPERIKREEAIEHVLSWKPDLIVTAAYGQIIPEPLLFTPKFKAINVHASLLPKYRGAAPIHQSIIHGEKETGVTIMYMVKELDAGDILSQAKVVIESDDTVGTLHDKLSQVGKNLLIETIKKIEEGTIHPIPQDDHLATYAPMIKREDERIVWNKTSTQIYNQIRGMNPWPVAFTTYKGQNVKVWWAEPFPYHHETEPGTILRVTKDQLLVATKDGAIELKEIQPAGKKKMDIVSFLQGAQVQEGEKLGEINEQEVDS</sequence>
<dbReference type="InterPro" id="IPR005793">
    <property type="entry name" value="Formyl_trans_C"/>
</dbReference>
<dbReference type="EMBL" id="SMAB01000001">
    <property type="protein sequence ID" value="TCS84360.1"/>
    <property type="molecule type" value="Genomic_DNA"/>
</dbReference>
<evidence type="ECO:0000256" key="2">
    <source>
        <dbReference type="ARBA" id="ARBA00012261"/>
    </source>
</evidence>
<comment type="similarity">
    <text evidence="1 5">Belongs to the Fmt family.</text>
</comment>
<dbReference type="CDD" id="cd08704">
    <property type="entry name" value="Met_tRNA_FMT_C"/>
    <property type="match status" value="1"/>
</dbReference>
<name>A0A4R3KLA2_9BACI</name>
<organism evidence="8 9">
    <name type="scientific">Tepidibacillus fermentans</name>
    <dbReference type="NCBI Taxonomy" id="1281767"/>
    <lineage>
        <taxon>Bacteria</taxon>
        <taxon>Bacillati</taxon>
        <taxon>Bacillota</taxon>
        <taxon>Bacilli</taxon>
        <taxon>Bacillales</taxon>
        <taxon>Bacillaceae</taxon>
        <taxon>Tepidibacillus</taxon>
    </lineage>
</organism>
<dbReference type="CDD" id="cd08646">
    <property type="entry name" value="FMT_core_Met-tRNA-FMT_N"/>
    <property type="match status" value="1"/>
</dbReference>
<evidence type="ECO:0000259" key="6">
    <source>
        <dbReference type="Pfam" id="PF00551"/>
    </source>
</evidence>
<dbReference type="InterPro" id="IPR001555">
    <property type="entry name" value="GART_AS"/>
</dbReference>
<evidence type="ECO:0000256" key="4">
    <source>
        <dbReference type="ARBA" id="ARBA00022917"/>
    </source>
</evidence>
<dbReference type="OrthoDB" id="9802815at2"/>
<evidence type="ECO:0000256" key="3">
    <source>
        <dbReference type="ARBA" id="ARBA00022679"/>
    </source>
</evidence>
<dbReference type="Proteomes" id="UP000295788">
    <property type="component" value="Unassembled WGS sequence"/>
</dbReference>
<dbReference type="SUPFAM" id="SSF53328">
    <property type="entry name" value="Formyltransferase"/>
    <property type="match status" value="1"/>
</dbReference>
<dbReference type="FunFam" id="3.40.50.12230:FF:000001">
    <property type="entry name" value="Methionyl-tRNA formyltransferase"/>
    <property type="match status" value="1"/>
</dbReference>
<accession>A0A4R3KLA2</accession>
<evidence type="ECO:0000259" key="7">
    <source>
        <dbReference type="Pfam" id="PF02911"/>
    </source>
</evidence>
<dbReference type="Gene3D" id="3.40.50.12230">
    <property type="match status" value="1"/>
</dbReference>
<dbReference type="SUPFAM" id="SSF50486">
    <property type="entry name" value="FMT C-terminal domain-like"/>
    <property type="match status" value="1"/>
</dbReference>
<dbReference type="PANTHER" id="PTHR11138">
    <property type="entry name" value="METHIONYL-TRNA FORMYLTRANSFERASE"/>
    <property type="match status" value="1"/>
</dbReference>
<dbReference type="InterPro" id="IPR041711">
    <property type="entry name" value="Met-tRNA-FMT_N"/>
</dbReference>
<dbReference type="NCBIfam" id="TIGR00460">
    <property type="entry name" value="fmt"/>
    <property type="match status" value="1"/>
</dbReference>
<comment type="caution">
    <text evidence="8">The sequence shown here is derived from an EMBL/GenBank/DDBJ whole genome shotgun (WGS) entry which is preliminary data.</text>
</comment>
<dbReference type="RefSeq" id="WP_132766604.1">
    <property type="nucleotide sequence ID" value="NZ_SMAB01000001.1"/>
</dbReference>
<gene>
    <name evidence="5" type="primary">fmt</name>
    <name evidence="8" type="ORF">EDD72_10121</name>
</gene>
<keyword evidence="4 5" id="KW-0648">Protein biosynthesis</keyword>
<dbReference type="InterPro" id="IPR011034">
    <property type="entry name" value="Formyl_transferase-like_C_sf"/>
</dbReference>
<protein>
    <recommendedName>
        <fullName evidence="2 5">Methionyl-tRNA formyltransferase</fullName>
        <ecNumber evidence="2 5">2.1.2.9</ecNumber>
    </recommendedName>
</protein>
<dbReference type="Pfam" id="PF02911">
    <property type="entry name" value="Formyl_trans_C"/>
    <property type="match status" value="1"/>
</dbReference>
<dbReference type="Pfam" id="PF00551">
    <property type="entry name" value="Formyl_trans_N"/>
    <property type="match status" value="1"/>
</dbReference>
<evidence type="ECO:0000313" key="8">
    <source>
        <dbReference type="EMBL" id="TCS84360.1"/>
    </source>
</evidence>
<dbReference type="HAMAP" id="MF_00182">
    <property type="entry name" value="Formyl_trans"/>
    <property type="match status" value="1"/>
</dbReference>
<keyword evidence="3 5" id="KW-0808">Transferase</keyword>
<evidence type="ECO:0000313" key="9">
    <source>
        <dbReference type="Proteomes" id="UP000295788"/>
    </source>
</evidence>
<dbReference type="InterPro" id="IPR002376">
    <property type="entry name" value="Formyl_transf_N"/>
</dbReference>
<dbReference type="InterPro" id="IPR005794">
    <property type="entry name" value="Fmt"/>
</dbReference>
<feature type="domain" description="Formyl transferase N-terminal" evidence="6">
    <location>
        <begin position="1"/>
        <end position="180"/>
    </location>
</feature>
<dbReference type="InterPro" id="IPR036477">
    <property type="entry name" value="Formyl_transf_N_sf"/>
</dbReference>
<dbReference type="EC" id="2.1.2.9" evidence="2 5"/>
<dbReference type="PROSITE" id="PS00373">
    <property type="entry name" value="GART"/>
    <property type="match status" value="1"/>
</dbReference>
<evidence type="ECO:0000256" key="5">
    <source>
        <dbReference type="HAMAP-Rule" id="MF_00182"/>
    </source>
</evidence>
<dbReference type="PANTHER" id="PTHR11138:SF5">
    <property type="entry name" value="METHIONYL-TRNA FORMYLTRANSFERASE, MITOCHONDRIAL"/>
    <property type="match status" value="1"/>
</dbReference>
<comment type="function">
    <text evidence="5">Attaches a formyl group to the free amino group of methionyl-tRNA(fMet). The formyl group appears to play a dual role in the initiator identity of N-formylmethionyl-tRNA by promoting its recognition by IF2 and preventing the misappropriation of this tRNA by the elongation apparatus.</text>
</comment>
<reference evidence="8 9" key="1">
    <citation type="submission" date="2019-03" db="EMBL/GenBank/DDBJ databases">
        <title>Genomic Encyclopedia of Type Strains, Phase IV (KMG-IV): sequencing the most valuable type-strain genomes for metagenomic binning, comparative biology and taxonomic classification.</title>
        <authorList>
            <person name="Goeker M."/>
        </authorList>
    </citation>
    <scope>NUCLEOTIDE SEQUENCE [LARGE SCALE GENOMIC DNA]</scope>
    <source>
        <strain evidence="8 9">DSM 23802</strain>
    </source>
</reference>
<keyword evidence="9" id="KW-1185">Reference proteome</keyword>
<evidence type="ECO:0000256" key="1">
    <source>
        <dbReference type="ARBA" id="ARBA00010699"/>
    </source>
</evidence>
<proteinExistence type="inferred from homology"/>
<feature type="domain" description="Formyl transferase C-terminal" evidence="7">
    <location>
        <begin position="204"/>
        <end position="300"/>
    </location>
</feature>